<dbReference type="Gene3D" id="1.10.1200.10">
    <property type="entry name" value="ACP-like"/>
    <property type="match status" value="1"/>
</dbReference>
<dbReference type="PROSITE" id="PS52019">
    <property type="entry name" value="PKS_MFAS_DH"/>
    <property type="match status" value="1"/>
</dbReference>
<dbReference type="InterPro" id="IPR016035">
    <property type="entry name" value="Acyl_Trfase/lysoPLipase"/>
</dbReference>
<dbReference type="PANTHER" id="PTHR43775">
    <property type="entry name" value="FATTY ACID SYNTHASE"/>
    <property type="match status" value="1"/>
</dbReference>
<dbReference type="InterPro" id="IPR009081">
    <property type="entry name" value="PP-bd_ACP"/>
</dbReference>
<dbReference type="InterPro" id="IPR020806">
    <property type="entry name" value="PKS_PP-bd"/>
</dbReference>
<dbReference type="InterPro" id="IPR029063">
    <property type="entry name" value="SAM-dependent_MTases_sf"/>
</dbReference>
<evidence type="ECO:0000256" key="1">
    <source>
        <dbReference type="ARBA" id="ARBA00004792"/>
    </source>
</evidence>
<dbReference type="InterPro" id="IPR014030">
    <property type="entry name" value="Ketoacyl_synth_N"/>
</dbReference>
<dbReference type="InterPro" id="IPR016036">
    <property type="entry name" value="Malonyl_transacylase_ACP-bd"/>
</dbReference>
<dbReference type="InterPro" id="IPR013154">
    <property type="entry name" value="ADH-like_N"/>
</dbReference>
<dbReference type="Pfam" id="PF00109">
    <property type="entry name" value="ketoacyl-synt"/>
    <property type="match status" value="1"/>
</dbReference>
<feature type="domain" description="Carrier" evidence="11">
    <location>
        <begin position="2425"/>
        <end position="2500"/>
    </location>
</feature>
<reference evidence="14 15" key="1">
    <citation type="submission" date="2023-05" db="EMBL/GenBank/DDBJ databases">
        <title>Streptantibioticus silvisoli sp. nov., acidotolerant actinomycetes 1 from pine litter.</title>
        <authorList>
            <person name="Swiecimska M."/>
            <person name="Golinska P."/>
            <person name="Sangal V."/>
            <person name="Wachnowicz B."/>
            <person name="Goodfellow M."/>
        </authorList>
    </citation>
    <scope>NUCLEOTIDE SEQUENCE [LARGE SCALE GENOMIC DNA]</scope>
    <source>
        <strain evidence="14 15">DSM 42109</strain>
    </source>
</reference>
<dbReference type="InterPro" id="IPR032821">
    <property type="entry name" value="PKS_assoc"/>
</dbReference>
<dbReference type="SUPFAM" id="SSF50129">
    <property type="entry name" value="GroES-like"/>
    <property type="match status" value="1"/>
</dbReference>
<comment type="pathway">
    <text evidence="1">Antibiotic biosynthesis.</text>
</comment>
<dbReference type="Gene3D" id="3.40.366.10">
    <property type="entry name" value="Malonyl-Coenzyme A Acyl Carrier Protein, domain 2"/>
    <property type="match status" value="1"/>
</dbReference>
<evidence type="ECO:0000313" key="15">
    <source>
        <dbReference type="Proteomes" id="UP001214441"/>
    </source>
</evidence>
<dbReference type="SMART" id="SM00822">
    <property type="entry name" value="PKS_KR"/>
    <property type="match status" value="1"/>
</dbReference>
<dbReference type="Pfam" id="PF08242">
    <property type="entry name" value="Methyltransf_12"/>
    <property type="match status" value="1"/>
</dbReference>
<dbReference type="SMART" id="SM00825">
    <property type="entry name" value="PKS_KS"/>
    <property type="match status" value="1"/>
</dbReference>
<evidence type="ECO:0000256" key="3">
    <source>
        <dbReference type="ARBA" id="ARBA00022553"/>
    </source>
</evidence>
<dbReference type="EMBL" id="JANCPR020000046">
    <property type="protein sequence ID" value="MDJ1136789.1"/>
    <property type="molecule type" value="Genomic_DNA"/>
</dbReference>
<name>A0ABT7A621_9ACTN</name>
<keyword evidence="8" id="KW-0012">Acyltransferase</keyword>
<dbReference type="Gene3D" id="3.40.50.150">
    <property type="entry name" value="Vaccinia Virus protein VP39"/>
    <property type="match status" value="1"/>
</dbReference>
<dbReference type="SUPFAM" id="SSF52151">
    <property type="entry name" value="FabD/lysophospholipase-like"/>
    <property type="match status" value="1"/>
</dbReference>
<dbReference type="InterPro" id="IPR002364">
    <property type="entry name" value="Quin_OxRdtase/zeta-crystal_CS"/>
</dbReference>
<dbReference type="Proteomes" id="UP001214441">
    <property type="component" value="Unassembled WGS sequence"/>
</dbReference>
<dbReference type="CDD" id="cd05274">
    <property type="entry name" value="KR_FAS_SDR_x"/>
    <property type="match status" value="1"/>
</dbReference>
<feature type="active site" description="Proton acceptor; for dehydratase activity" evidence="9">
    <location>
        <position position="948"/>
    </location>
</feature>
<dbReference type="InterPro" id="IPR013217">
    <property type="entry name" value="Methyltransf_12"/>
</dbReference>
<dbReference type="Pfam" id="PF08240">
    <property type="entry name" value="ADH_N"/>
    <property type="match status" value="1"/>
</dbReference>
<feature type="region of interest" description="Disordered" evidence="10">
    <location>
        <begin position="2509"/>
        <end position="2543"/>
    </location>
</feature>
<dbReference type="InterPro" id="IPR049900">
    <property type="entry name" value="PKS_mFAS_DH"/>
</dbReference>
<dbReference type="SUPFAM" id="SSF47336">
    <property type="entry name" value="ACP-like"/>
    <property type="match status" value="1"/>
</dbReference>
<dbReference type="RefSeq" id="WP_274043382.1">
    <property type="nucleotide sequence ID" value="NZ_JANCPR020000046.1"/>
</dbReference>
<evidence type="ECO:0000256" key="9">
    <source>
        <dbReference type="PROSITE-ProRule" id="PRU01363"/>
    </source>
</evidence>
<feature type="domain" description="Ketosynthase family 3 (KS3)" evidence="12">
    <location>
        <begin position="10"/>
        <end position="433"/>
    </location>
</feature>
<organism evidence="14 15">
    <name type="scientific">Streptomyces iconiensis</name>
    <dbReference type="NCBI Taxonomy" id="1384038"/>
    <lineage>
        <taxon>Bacteria</taxon>
        <taxon>Bacillati</taxon>
        <taxon>Actinomycetota</taxon>
        <taxon>Actinomycetes</taxon>
        <taxon>Kitasatosporales</taxon>
        <taxon>Streptomycetaceae</taxon>
        <taxon>Streptomyces</taxon>
    </lineage>
</organism>
<keyword evidence="4" id="KW-0808">Transferase</keyword>
<evidence type="ECO:0000256" key="7">
    <source>
        <dbReference type="ARBA" id="ARBA00023268"/>
    </source>
</evidence>
<dbReference type="Pfam" id="PF14765">
    <property type="entry name" value="PS-DH"/>
    <property type="match status" value="1"/>
</dbReference>
<dbReference type="Pfam" id="PF00698">
    <property type="entry name" value="Acyl_transf_1"/>
    <property type="match status" value="1"/>
</dbReference>
<dbReference type="InterPro" id="IPR014031">
    <property type="entry name" value="Ketoacyl_synth_C"/>
</dbReference>
<evidence type="ECO:0000256" key="10">
    <source>
        <dbReference type="SAM" id="MobiDB-lite"/>
    </source>
</evidence>
<feature type="active site" description="Proton donor; for dehydratase activity" evidence="9">
    <location>
        <position position="1109"/>
    </location>
</feature>
<keyword evidence="2" id="KW-0596">Phosphopantetheine</keyword>
<dbReference type="InterPro" id="IPR036736">
    <property type="entry name" value="ACP-like_sf"/>
</dbReference>
<dbReference type="InterPro" id="IPR050091">
    <property type="entry name" value="PKS_NRPS_Biosynth_Enz"/>
</dbReference>
<dbReference type="SMART" id="SM00829">
    <property type="entry name" value="PKS_ER"/>
    <property type="match status" value="1"/>
</dbReference>
<dbReference type="CDD" id="cd00833">
    <property type="entry name" value="PKS"/>
    <property type="match status" value="1"/>
</dbReference>
<dbReference type="InterPro" id="IPR049552">
    <property type="entry name" value="PKS_DH_N"/>
</dbReference>
<dbReference type="Pfam" id="PF16197">
    <property type="entry name" value="KAsynt_C_assoc"/>
    <property type="match status" value="1"/>
</dbReference>
<feature type="region of interest" description="N-terminal hotdog fold" evidence="9">
    <location>
        <begin position="919"/>
        <end position="1038"/>
    </location>
</feature>
<dbReference type="PROSITE" id="PS00012">
    <property type="entry name" value="PHOSPHOPANTETHEINE"/>
    <property type="match status" value="1"/>
</dbReference>
<dbReference type="InterPro" id="IPR013149">
    <property type="entry name" value="ADH-like_C"/>
</dbReference>
<keyword evidence="7" id="KW-0511">Multifunctional enzyme</keyword>
<dbReference type="SUPFAM" id="SSF55048">
    <property type="entry name" value="Probable ACP-binding domain of malonyl-CoA ACP transacylase"/>
    <property type="match status" value="1"/>
</dbReference>
<keyword evidence="15" id="KW-1185">Reference proteome</keyword>
<dbReference type="PANTHER" id="PTHR43775:SF37">
    <property type="entry name" value="SI:DKEY-61P9.11"/>
    <property type="match status" value="1"/>
</dbReference>
<sequence length="2543" mass="268831">MNGKLTASTERAIAVVGVACRLPGGITGLGDLWNVLQERRDVVGQVPEDRFEVNRFVDTSMPRTGKSYTAAGGFLDDIAGFDASYFGISPKEAAHMDPQHRLLLELTAEALDDAAIDPGVLAGSDTGVYVGISDASYGGMQMASLRTVNAYTMSGAASSIAANRLSHAFDLRGPSMAIDTACSSSLLALDQACRALWTGTSRTALCGGANILLSPFHYVGFSQASMLSLRGKCAAFSAQADGFVRAEGGGVVLLKRLNEALADGDRVHGVILGSASNSDGRTMGLSLPNLESQEDLLRQVYADAGVHPDELVYFEAHGTGTLVGDPMEAHAIGRALGIRRITGELPIGSVKSNVGHLEPASGMAGLCKALLVLKHRAAPASLHTDPPHPEIDFAGLGLSVASEQRVVPATERPVVGVNSFGFGGANAHAILTCAPELPAPVACDPPPEGLPVLVSARSARALSDAVVKMAARLEGAAQEEFYDIAYTSCLRRGKHEHRAAVLAHTPQEAARELSALGTETAARPDGTPEGQAPATAAGATAAGATAEAVNSGQVAFVFAGNGSQWAGMGADLLAQDSVFRDTVATVDTEMAPYLGWSVAEELAASPAGHRLSATEVAQPLLFAVQLGVVEVLRSQGVKPSMVIGHSGGEVAAAYASGALSLAQAAQVMAERSRILAATAGSGRMAAVGLPAHQAAEELAPYGGRLEIAGVNSHSDVTVTGDAEALAALGEELQQRGVFFRDLDLDYAFHSRAMDSCGEALTTALAGLVPGQLTVPLYSTVTGVRVRGSDLDARYWQHNMRRPVQFASAVERAMDDGGDIFLEIGPHPVLRSYLRRIATGRPGPSVAVLPTLRRDSDGPRALNTALTALIASGAAIEWERYFRSPGRVADLPAYPWQREKHWSGTPQSWVRSGGSGIMEHPLLGERLTAPLPVWEGAVEPAVVPWLTDHRVAGSVVMPATGYAEMALAAGRATSGGPVEVERLDISSALVVPWADASAVRLQVSLTPDDGTVTITSADDRAEEPRPHARGRVRSLLRPRPAPLDLERLRKTCTRWIEGEEHYRACAVAGLGYGPGFQVLQHLQAGEGAVVAAYRHDAPGGPYTVHPALLDGALQAGAPLMAESLADGHAYLPTAIGAVRVWSTPATTGAVWVRQRSRTGDEVCWDITLTDEDGTVTVELSGCRLRRLAAGRRTPVTTHHTVLRAAPHTEIPCPPSPLPSPARITAAAQERIAELRTEWRQMGYGRYISLSKKIAAHRLAGALASLLPDPAGPFSMDDLVTAGMRDQHRRLIRLVVPSLERHGVLALEDDGRWRLTTTDFAAEPLSWSVVTADPGFVTELSLGAHLVRSLPEVLRGTIDPTEPLVSETAAPALEQFYDTAPVCRFHNRIAQALLSEMVSNWPADRPLRVLEVGAGTGGGTAALLPLLPADRTRYCFTDVSPFFFSRAQKRFAAHDFVEYRTLDLDLDPLEQGYSAQGFDLVVAVNSLHTAKDLHTALTRIGTLLAPGGQLLISETHDSESLVPYFGALDSFHAQTDTDLRPDSVLLAGDQWPPLLERCGYTGVVRTGDDEAPACDDYSVLLAAIPADRSQAAPATPAARTGTAFVVAAETPQEEPLTHAVADTLSAGGNNPVRGLLAGTDPGDWESLLDIADGTSGTGAAVETVSVVLVLADTPQADPEALVQHGSRRGDLLRAVADVCRRLPQEVSGELWLVTRAGGAVPDPGEITHPADAIPWAVARCLPNEYPGLQSRRVCLHRSADIAADARRLVRELLTPTDEEEIVLASGGRFVPREKKRTRARAVTGNPSFALKVRNPGLTYELAWEETASPEPGPGQVVLDVRAAALNYRDMLQTVGMLPAEVVEGTMSQEGLGFECAGVVLACGAGVTGLRPGDRVAGVATACLASRTVASAQAVRRIPDHLTYAEAATAPVAFATVHYSLGHLARLRPGETVLVHGAAGGVGMAAVQYARAHGAQVIATAGNDLKRDFLRQLGVRHVLDSRSLEFASQVMDITEGQGVDIVLNSLAGEAITRSLELLRPGGRFLELGKRDIYENKPLLLGPFANNIAFYGVDLTKLLEDPQQALPLLAEIDDLMLAGKCHPLPHSVFPAARVGDAFRLMQHSRHIGKVVVAFDPLDEPVPVEHAPVKPRLDPEATYLVTGGTSGFGAATAEWLATLGARHLALVSRRGAEAPDSATVLARLADRGIDATAYAADASDLEAMRGVVDKIDAGGHPVRGVVHCAMHLDDALLADLDHDRFAAVLAPKAGGAAVADTLLRGRECDLFLLYSSTAALVGNLKQAPYCAGNLYLEALARRRSRRGDTGLAIAWGTIGDTGYVARNGLEDLLRALGYEPIDPHEAFAAAEGLLSAHADVAGALRCDWARGGLIAFGNSPRLSDLITSRSEHTGPSRDELIRSLGQMSPEDAVACIAQHLTTLLAEVLQMEPERLDHHRRIDEYGLDSLMATELLVSLQHRFDIDIPPMELLRSNGTIAELAQIIHLRLGLAQTTGTVPLPGQPAPAPSPVARTTAKLPAQQEAPLSESVTG</sequence>
<dbReference type="SUPFAM" id="SSF53335">
    <property type="entry name" value="S-adenosyl-L-methionine-dependent methyltransferases"/>
    <property type="match status" value="1"/>
</dbReference>
<dbReference type="CDD" id="cd05195">
    <property type="entry name" value="enoyl_red"/>
    <property type="match status" value="1"/>
</dbReference>
<dbReference type="InterPro" id="IPR057326">
    <property type="entry name" value="KR_dom"/>
</dbReference>
<dbReference type="InterPro" id="IPR013968">
    <property type="entry name" value="PKS_KR"/>
</dbReference>
<dbReference type="InterPro" id="IPR001227">
    <property type="entry name" value="Ac_transferase_dom_sf"/>
</dbReference>
<dbReference type="Gene3D" id="3.40.50.11460">
    <property type="match status" value="1"/>
</dbReference>
<dbReference type="InterPro" id="IPR042104">
    <property type="entry name" value="PKS_dehydratase_sf"/>
</dbReference>
<dbReference type="Pfam" id="PF00550">
    <property type="entry name" value="PP-binding"/>
    <property type="match status" value="1"/>
</dbReference>
<dbReference type="Pfam" id="PF08659">
    <property type="entry name" value="KR"/>
    <property type="match status" value="1"/>
</dbReference>
<evidence type="ECO:0000256" key="6">
    <source>
        <dbReference type="ARBA" id="ARBA00023194"/>
    </source>
</evidence>
<feature type="region of interest" description="C-terminal hotdog fold" evidence="9">
    <location>
        <begin position="1052"/>
        <end position="1192"/>
    </location>
</feature>
<evidence type="ECO:0000256" key="4">
    <source>
        <dbReference type="ARBA" id="ARBA00022679"/>
    </source>
</evidence>
<protein>
    <submittedName>
        <fullName evidence="14">SDR family NAD(P)-dependent oxidoreductase</fullName>
    </submittedName>
</protein>
<dbReference type="PROSITE" id="PS52004">
    <property type="entry name" value="KS3_2"/>
    <property type="match status" value="1"/>
</dbReference>
<dbReference type="InterPro" id="IPR020841">
    <property type="entry name" value="PKS_Beta-ketoAc_synthase_dom"/>
</dbReference>
<comment type="caution">
    <text evidence="14">The sequence shown here is derived from an EMBL/GenBank/DDBJ whole genome shotgun (WGS) entry which is preliminary data.</text>
</comment>
<dbReference type="SMART" id="SM00827">
    <property type="entry name" value="PKS_AT"/>
    <property type="match status" value="1"/>
</dbReference>
<evidence type="ECO:0000259" key="12">
    <source>
        <dbReference type="PROSITE" id="PS52004"/>
    </source>
</evidence>
<dbReference type="Gene3D" id="3.30.70.3290">
    <property type="match status" value="1"/>
</dbReference>
<dbReference type="PROSITE" id="PS50075">
    <property type="entry name" value="CARRIER"/>
    <property type="match status" value="1"/>
</dbReference>
<dbReference type="Pfam" id="PF02801">
    <property type="entry name" value="Ketoacyl-synt_C"/>
    <property type="match status" value="1"/>
</dbReference>
<keyword evidence="3" id="KW-0597">Phosphoprotein</keyword>
<dbReference type="InterPro" id="IPR018201">
    <property type="entry name" value="Ketoacyl_synth_AS"/>
</dbReference>
<keyword evidence="6" id="KW-0045">Antibiotic biosynthesis</keyword>
<feature type="domain" description="PKS/mFAS DH" evidence="13">
    <location>
        <begin position="919"/>
        <end position="1192"/>
    </location>
</feature>
<dbReference type="InterPro" id="IPR014043">
    <property type="entry name" value="Acyl_transferase_dom"/>
</dbReference>
<gene>
    <name evidence="14" type="ORF">NMN56_033540</name>
</gene>
<dbReference type="Pfam" id="PF00107">
    <property type="entry name" value="ADH_zinc_N"/>
    <property type="match status" value="1"/>
</dbReference>
<dbReference type="SUPFAM" id="SSF53901">
    <property type="entry name" value="Thiolase-like"/>
    <property type="match status" value="1"/>
</dbReference>
<dbReference type="PROSITE" id="PS01162">
    <property type="entry name" value="QOR_ZETA_CRYSTAL"/>
    <property type="match status" value="1"/>
</dbReference>
<dbReference type="InterPro" id="IPR016039">
    <property type="entry name" value="Thiolase-like"/>
</dbReference>
<accession>A0ABT7A621</accession>
<dbReference type="SMART" id="SM00823">
    <property type="entry name" value="PKS_PP"/>
    <property type="match status" value="1"/>
</dbReference>
<evidence type="ECO:0000313" key="14">
    <source>
        <dbReference type="EMBL" id="MDJ1136789.1"/>
    </source>
</evidence>
<dbReference type="InterPro" id="IPR006162">
    <property type="entry name" value="Ppantetheine_attach_site"/>
</dbReference>
<keyword evidence="5" id="KW-0521">NADP</keyword>
<dbReference type="SUPFAM" id="SSF51735">
    <property type="entry name" value="NAD(P)-binding Rossmann-fold domains"/>
    <property type="match status" value="3"/>
</dbReference>
<dbReference type="InterPro" id="IPR011032">
    <property type="entry name" value="GroES-like_sf"/>
</dbReference>
<dbReference type="PROSITE" id="PS00606">
    <property type="entry name" value="KS3_1"/>
    <property type="match status" value="1"/>
</dbReference>
<dbReference type="Pfam" id="PF21089">
    <property type="entry name" value="PKS_DH_N"/>
    <property type="match status" value="1"/>
</dbReference>
<dbReference type="SMART" id="SM01294">
    <property type="entry name" value="PKS_PP_betabranch"/>
    <property type="match status" value="1"/>
</dbReference>
<dbReference type="InterPro" id="IPR020807">
    <property type="entry name" value="PKS_DH"/>
</dbReference>
<evidence type="ECO:0000259" key="13">
    <source>
        <dbReference type="PROSITE" id="PS52019"/>
    </source>
</evidence>
<dbReference type="InterPro" id="IPR049551">
    <property type="entry name" value="PKS_DH_C"/>
</dbReference>
<evidence type="ECO:0000256" key="2">
    <source>
        <dbReference type="ARBA" id="ARBA00022450"/>
    </source>
</evidence>
<proteinExistence type="predicted"/>
<dbReference type="Gene3D" id="3.40.47.10">
    <property type="match status" value="1"/>
</dbReference>
<dbReference type="Gene3D" id="3.40.50.720">
    <property type="entry name" value="NAD(P)-binding Rossmann-like Domain"/>
    <property type="match status" value="2"/>
</dbReference>
<evidence type="ECO:0000256" key="8">
    <source>
        <dbReference type="ARBA" id="ARBA00023315"/>
    </source>
</evidence>
<evidence type="ECO:0000256" key="5">
    <source>
        <dbReference type="ARBA" id="ARBA00022857"/>
    </source>
</evidence>
<dbReference type="Gene3D" id="3.10.129.110">
    <property type="entry name" value="Polyketide synthase dehydratase"/>
    <property type="match status" value="1"/>
</dbReference>
<dbReference type="InterPro" id="IPR020843">
    <property type="entry name" value="ER"/>
</dbReference>
<dbReference type="InterPro" id="IPR036291">
    <property type="entry name" value="NAD(P)-bd_dom_sf"/>
</dbReference>
<evidence type="ECO:0000259" key="11">
    <source>
        <dbReference type="PROSITE" id="PS50075"/>
    </source>
</evidence>
<dbReference type="Gene3D" id="3.90.180.10">
    <property type="entry name" value="Medium-chain alcohol dehydrogenases, catalytic domain"/>
    <property type="match status" value="1"/>
</dbReference>
<dbReference type="SMART" id="SM00826">
    <property type="entry name" value="PKS_DH"/>
    <property type="match status" value="1"/>
</dbReference>